<evidence type="ECO:0000313" key="2">
    <source>
        <dbReference type="EMBL" id="KAK1645132.1"/>
    </source>
</evidence>
<dbReference type="EMBL" id="JAUUTY010000004">
    <property type="protein sequence ID" value="KAK1645132.1"/>
    <property type="molecule type" value="Genomic_DNA"/>
</dbReference>
<evidence type="ECO:0000313" key="3">
    <source>
        <dbReference type="Proteomes" id="UP001231189"/>
    </source>
</evidence>
<dbReference type="PROSITE" id="PS50053">
    <property type="entry name" value="UBIQUITIN_2"/>
    <property type="match status" value="1"/>
</dbReference>
<dbReference type="Proteomes" id="UP001231189">
    <property type="component" value="Unassembled WGS sequence"/>
</dbReference>
<proteinExistence type="predicted"/>
<dbReference type="PRINTS" id="PR00348">
    <property type="entry name" value="UBIQUITIN"/>
</dbReference>
<organism evidence="2 3">
    <name type="scientific">Lolium multiflorum</name>
    <name type="common">Italian ryegrass</name>
    <name type="synonym">Lolium perenne subsp. multiflorum</name>
    <dbReference type="NCBI Taxonomy" id="4521"/>
    <lineage>
        <taxon>Eukaryota</taxon>
        <taxon>Viridiplantae</taxon>
        <taxon>Streptophyta</taxon>
        <taxon>Embryophyta</taxon>
        <taxon>Tracheophyta</taxon>
        <taxon>Spermatophyta</taxon>
        <taxon>Magnoliopsida</taxon>
        <taxon>Liliopsida</taxon>
        <taxon>Poales</taxon>
        <taxon>Poaceae</taxon>
        <taxon>BOP clade</taxon>
        <taxon>Pooideae</taxon>
        <taxon>Poodae</taxon>
        <taxon>Poeae</taxon>
        <taxon>Poeae Chloroplast Group 2 (Poeae type)</taxon>
        <taxon>Loliodinae</taxon>
        <taxon>Loliinae</taxon>
        <taxon>Lolium</taxon>
    </lineage>
</organism>
<dbReference type="InterPro" id="IPR007750">
    <property type="entry name" value="DUF674"/>
</dbReference>
<reference evidence="2" key="1">
    <citation type="submission" date="2023-07" db="EMBL/GenBank/DDBJ databases">
        <title>A chromosome-level genome assembly of Lolium multiflorum.</title>
        <authorList>
            <person name="Chen Y."/>
            <person name="Copetti D."/>
            <person name="Kolliker R."/>
            <person name="Studer B."/>
        </authorList>
    </citation>
    <scope>NUCLEOTIDE SEQUENCE</scope>
    <source>
        <strain evidence="2">02402/16</strain>
        <tissue evidence="2">Leaf</tissue>
    </source>
</reference>
<comment type="caution">
    <text evidence="2">The sequence shown here is derived from an EMBL/GenBank/DDBJ whole genome shotgun (WGS) entry which is preliminary data.</text>
</comment>
<dbReference type="SMART" id="SM00213">
    <property type="entry name" value="UBQ"/>
    <property type="match status" value="1"/>
</dbReference>
<dbReference type="Pfam" id="PF05056">
    <property type="entry name" value="DUF674"/>
    <property type="match status" value="2"/>
</dbReference>
<dbReference type="InterPro" id="IPR000626">
    <property type="entry name" value="Ubiquitin-like_dom"/>
</dbReference>
<accession>A0AAD8S6H9</accession>
<dbReference type="PANTHER" id="PTHR33103">
    <property type="entry name" value="OS01G0153900 PROTEIN"/>
    <property type="match status" value="1"/>
</dbReference>
<protein>
    <recommendedName>
        <fullName evidence="1">Ubiquitin-like domain-containing protein</fullName>
    </recommendedName>
</protein>
<feature type="domain" description="Ubiquitin-like" evidence="1">
    <location>
        <begin position="243"/>
        <end position="319"/>
    </location>
</feature>
<dbReference type="SUPFAM" id="SSF54236">
    <property type="entry name" value="Ubiquitin-like"/>
    <property type="match status" value="1"/>
</dbReference>
<dbReference type="InterPro" id="IPR019956">
    <property type="entry name" value="Ubiquitin_dom"/>
</dbReference>
<dbReference type="Pfam" id="PF00240">
    <property type="entry name" value="ubiquitin"/>
    <property type="match status" value="1"/>
</dbReference>
<dbReference type="Gene3D" id="3.10.20.90">
    <property type="entry name" value="Phosphatidylinositol 3-kinase Catalytic Subunit, Chain A, domain 1"/>
    <property type="match status" value="1"/>
</dbReference>
<dbReference type="AlphaFoldDB" id="A0AAD8S6H9"/>
<sequence>MATIKVKLAVEMPRNRVLFVDAGSDFVDIFLSFLTLPLSAAHICAGASSPGCLSNLCDSVNRFTDSKLLKGCSLDNLYSSAMDLDAAAYLTGLDFTRDTLLDPSIAPFKVEDNGSVQAVPVPEWYYMCKVPACQCRPPNRKCSVCDPEFVRDGTYIVDDELFGRQASAMSVMEHWCRRDSVNFVEMDITIGKQEAVALLRAAFTSKTALTDVFGSRMDNKPPLLWILPPCKREDSSSYSLQKMQIFVKIPTGKTMTLEVASTDTIATVKGKIENKVTVPAGYRHELVYGRKYLKDSRTVADYSLVKECIVHCPFYMKGKCQTITRVYQYTV</sequence>
<evidence type="ECO:0000259" key="1">
    <source>
        <dbReference type="PROSITE" id="PS50053"/>
    </source>
</evidence>
<name>A0AAD8S6H9_LOLMU</name>
<dbReference type="InterPro" id="IPR029071">
    <property type="entry name" value="Ubiquitin-like_domsf"/>
</dbReference>
<gene>
    <name evidence="2" type="ORF">QYE76_062937</name>
</gene>
<keyword evidence="3" id="KW-1185">Reference proteome</keyword>
<dbReference type="PANTHER" id="PTHR33103:SF120">
    <property type="entry name" value="UBIQUITIN-LIKE DOMAIN-CONTAINING PROTEIN"/>
    <property type="match status" value="1"/>
</dbReference>